<evidence type="ECO:0000313" key="2">
    <source>
        <dbReference type="EMBL" id="CBY00485.1"/>
    </source>
</evidence>
<dbReference type="InParanoid" id="E5A9Z4"/>
<name>E5A9Z4_LEPMJ</name>
<evidence type="ECO:0000313" key="3">
    <source>
        <dbReference type="Proteomes" id="UP000002668"/>
    </source>
</evidence>
<dbReference type="Proteomes" id="UP000002668">
    <property type="component" value="Genome"/>
</dbReference>
<keyword evidence="3" id="KW-1185">Reference proteome</keyword>
<proteinExistence type="predicted"/>
<feature type="region of interest" description="Disordered" evidence="1">
    <location>
        <begin position="29"/>
        <end position="57"/>
    </location>
</feature>
<dbReference type="HOGENOM" id="CLU_2996909_0_0_1"/>
<dbReference type="AlphaFoldDB" id="E5A9Z4"/>
<protein>
    <submittedName>
        <fullName evidence="2">Predicted protein</fullName>
    </submittedName>
</protein>
<gene>
    <name evidence="2" type="ORF">LEMA_uP016150.1</name>
</gene>
<dbReference type="VEuPathDB" id="FungiDB:LEMA_uP016150.1"/>
<accession>E5A9Z4</accession>
<organism evidence="3">
    <name type="scientific">Leptosphaeria maculans (strain JN3 / isolate v23.1.3 / race Av1-4-5-6-7-8)</name>
    <name type="common">Blackleg fungus</name>
    <name type="synonym">Phoma lingam</name>
    <dbReference type="NCBI Taxonomy" id="985895"/>
    <lineage>
        <taxon>Eukaryota</taxon>
        <taxon>Fungi</taxon>
        <taxon>Dikarya</taxon>
        <taxon>Ascomycota</taxon>
        <taxon>Pezizomycotina</taxon>
        <taxon>Dothideomycetes</taxon>
        <taxon>Pleosporomycetidae</taxon>
        <taxon>Pleosporales</taxon>
        <taxon>Pleosporineae</taxon>
        <taxon>Leptosphaeriaceae</taxon>
        <taxon>Plenodomus</taxon>
        <taxon>Plenodomus lingam/Leptosphaeria maculans species complex</taxon>
    </lineage>
</organism>
<evidence type="ECO:0000256" key="1">
    <source>
        <dbReference type="SAM" id="MobiDB-lite"/>
    </source>
</evidence>
<dbReference type="EMBL" id="FP929138">
    <property type="protein sequence ID" value="CBY00485.1"/>
    <property type="molecule type" value="Genomic_DNA"/>
</dbReference>
<reference evidence="3" key="1">
    <citation type="journal article" date="2011" name="Nat. Commun.">
        <title>Effector diversification within compartments of the Leptosphaeria maculans genome affected by Repeat-Induced Point mutations.</title>
        <authorList>
            <person name="Rouxel T."/>
            <person name="Grandaubert J."/>
            <person name="Hane J.K."/>
            <person name="Hoede C."/>
            <person name="van de Wouw A.P."/>
            <person name="Couloux A."/>
            <person name="Dominguez V."/>
            <person name="Anthouard V."/>
            <person name="Bally P."/>
            <person name="Bourras S."/>
            <person name="Cozijnsen A.J."/>
            <person name="Ciuffetti L.M."/>
            <person name="Degrave A."/>
            <person name="Dilmaghani A."/>
            <person name="Duret L."/>
            <person name="Fudal I."/>
            <person name="Goodwin S.B."/>
            <person name="Gout L."/>
            <person name="Glaser N."/>
            <person name="Linglin J."/>
            <person name="Kema G.H.J."/>
            <person name="Lapalu N."/>
            <person name="Lawrence C.B."/>
            <person name="May K."/>
            <person name="Meyer M."/>
            <person name="Ollivier B."/>
            <person name="Poulain J."/>
            <person name="Schoch C.L."/>
            <person name="Simon A."/>
            <person name="Spatafora J.W."/>
            <person name="Stachowiak A."/>
            <person name="Turgeon B.G."/>
            <person name="Tyler B.M."/>
            <person name="Vincent D."/>
            <person name="Weissenbach J."/>
            <person name="Amselem J."/>
            <person name="Quesneville H."/>
            <person name="Oliver R.P."/>
            <person name="Wincker P."/>
            <person name="Balesdent M.-H."/>
            <person name="Howlett B.J."/>
        </authorList>
    </citation>
    <scope>NUCLEOTIDE SEQUENCE [LARGE SCALE GENOMIC DNA]</scope>
    <source>
        <strain evidence="3">JN3 / isolate v23.1.3 / race Av1-4-5-6-7-8</strain>
    </source>
</reference>
<sequence>MFNTGGRLLAEYRLGTLQVKTAQAIMTHTQTSEGGFDASGRSIGTASSRPMVKVDEG</sequence>